<gene>
    <name evidence="2" type="ORF">BCF44_14313</name>
</gene>
<evidence type="ECO:0000313" key="3">
    <source>
        <dbReference type="Proteomes" id="UP000256269"/>
    </source>
</evidence>
<keyword evidence="3" id="KW-1185">Reference proteome</keyword>
<name>A0A3E0G4X0_9PSEU</name>
<dbReference type="EMBL" id="QUNO01000043">
    <property type="protein sequence ID" value="REH17854.1"/>
    <property type="molecule type" value="Genomic_DNA"/>
</dbReference>
<evidence type="ECO:0000259" key="1">
    <source>
        <dbReference type="Pfam" id="PF00561"/>
    </source>
</evidence>
<dbReference type="GO" id="GO:0003824">
    <property type="term" value="F:catalytic activity"/>
    <property type="evidence" value="ECO:0007669"/>
    <property type="project" value="UniProtKB-ARBA"/>
</dbReference>
<dbReference type="InterPro" id="IPR029058">
    <property type="entry name" value="AB_hydrolase_fold"/>
</dbReference>
<dbReference type="InterPro" id="IPR000073">
    <property type="entry name" value="AB_hydrolase_1"/>
</dbReference>
<protein>
    <submittedName>
        <fullName evidence="2">Pimeloyl-ACP methyl ester carboxylesterase</fullName>
    </submittedName>
</protein>
<accession>A0A3E0G4X0</accession>
<dbReference type="Pfam" id="PF00561">
    <property type="entry name" value="Abhydrolase_1"/>
    <property type="match status" value="1"/>
</dbReference>
<dbReference type="Proteomes" id="UP000256269">
    <property type="component" value="Unassembled WGS sequence"/>
</dbReference>
<dbReference type="PANTHER" id="PTHR43433">
    <property type="entry name" value="HYDROLASE, ALPHA/BETA FOLD FAMILY PROTEIN"/>
    <property type="match status" value="1"/>
</dbReference>
<dbReference type="AlphaFoldDB" id="A0A3E0G4X0"/>
<dbReference type="OrthoDB" id="7958481at2"/>
<dbReference type="Gene3D" id="3.40.50.1820">
    <property type="entry name" value="alpha/beta hydrolase"/>
    <property type="match status" value="1"/>
</dbReference>
<dbReference type="RefSeq" id="WP_116182402.1">
    <property type="nucleotide sequence ID" value="NZ_CP144375.1"/>
</dbReference>
<dbReference type="PRINTS" id="PR00111">
    <property type="entry name" value="ABHYDROLASE"/>
</dbReference>
<organism evidence="2 3">
    <name type="scientific">Kutzneria buriramensis</name>
    <dbReference type="NCBI Taxonomy" id="1045776"/>
    <lineage>
        <taxon>Bacteria</taxon>
        <taxon>Bacillati</taxon>
        <taxon>Actinomycetota</taxon>
        <taxon>Actinomycetes</taxon>
        <taxon>Pseudonocardiales</taxon>
        <taxon>Pseudonocardiaceae</taxon>
        <taxon>Kutzneria</taxon>
    </lineage>
</organism>
<proteinExistence type="predicted"/>
<evidence type="ECO:0000313" key="2">
    <source>
        <dbReference type="EMBL" id="REH17854.1"/>
    </source>
</evidence>
<dbReference type="SUPFAM" id="SSF53474">
    <property type="entry name" value="alpha/beta-Hydrolases"/>
    <property type="match status" value="1"/>
</dbReference>
<sequence>MTAYTHDTVPTDFVEANGIRFAYRRFGATSAVPLVFFQHFMGNLDDHDPALTDAFAVDREVILFNNAGVASSTGATPDTIEQTARDAEAFLDAIGLDTVDLLAHSMGGLVAQQVAFDRPELVRRLVLVGTAPRGGEGVGELPPDTRALFFKTYEHQEEMWLPILFAPSESSQAAGHAFLRRIMARGDRDDAVSASTVQAQTVAIAAYGADKDETYAHLKGLRQPTLVVNGNNDIIIPTINSYLLQQHAPNAQLILYPDANHGAHFQYPDLFVKHTKLFLDAEQLQ</sequence>
<dbReference type="PANTHER" id="PTHR43433:SF5">
    <property type="entry name" value="AB HYDROLASE-1 DOMAIN-CONTAINING PROTEIN"/>
    <property type="match status" value="1"/>
</dbReference>
<reference evidence="2 3" key="1">
    <citation type="submission" date="2018-08" db="EMBL/GenBank/DDBJ databases">
        <title>Genomic Encyclopedia of Archaeal and Bacterial Type Strains, Phase II (KMG-II): from individual species to whole genera.</title>
        <authorList>
            <person name="Goeker M."/>
        </authorList>
    </citation>
    <scope>NUCLEOTIDE SEQUENCE [LARGE SCALE GENOMIC DNA]</scope>
    <source>
        <strain evidence="2 3">DSM 45791</strain>
    </source>
</reference>
<comment type="caution">
    <text evidence="2">The sequence shown here is derived from an EMBL/GenBank/DDBJ whole genome shotgun (WGS) entry which is preliminary data.</text>
</comment>
<feature type="domain" description="AB hydrolase-1" evidence="1">
    <location>
        <begin position="35"/>
        <end position="266"/>
    </location>
</feature>
<dbReference type="InterPro" id="IPR050471">
    <property type="entry name" value="AB_hydrolase"/>
</dbReference>